<dbReference type="Pfam" id="PF03358">
    <property type="entry name" value="FMN_red"/>
    <property type="match status" value="1"/>
</dbReference>
<dbReference type="Gene3D" id="3.40.50.360">
    <property type="match status" value="1"/>
</dbReference>
<dbReference type="GO" id="GO:0016491">
    <property type="term" value="F:oxidoreductase activity"/>
    <property type="evidence" value="ECO:0007669"/>
    <property type="project" value="InterPro"/>
</dbReference>
<gene>
    <name evidence="2" type="ORF">F7O44_13345</name>
</gene>
<dbReference type="InterPro" id="IPR029039">
    <property type="entry name" value="Flavoprotein-like_sf"/>
</dbReference>
<feature type="domain" description="NADPH-dependent FMN reductase-like" evidence="1">
    <location>
        <begin position="16"/>
        <end position="153"/>
    </location>
</feature>
<dbReference type="Proteomes" id="UP000460435">
    <property type="component" value="Unassembled WGS sequence"/>
</dbReference>
<dbReference type="GO" id="GO:0005829">
    <property type="term" value="C:cytosol"/>
    <property type="evidence" value="ECO:0007669"/>
    <property type="project" value="TreeGrafter"/>
</dbReference>
<evidence type="ECO:0000259" key="1">
    <source>
        <dbReference type="Pfam" id="PF03358"/>
    </source>
</evidence>
<evidence type="ECO:0000313" key="3">
    <source>
        <dbReference type="Proteomes" id="UP000460435"/>
    </source>
</evidence>
<dbReference type="AlphaFoldDB" id="A0A7K3M6L3"/>
<organism evidence="2 3">
    <name type="scientific">Phytoactinopolyspora mesophila</name>
    <dbReference type="NCBI Taxonomy" id="2650750"/>
    <lineage>
        <taxon>Bacteria</taxon>
        <taxon>Bacillati</taxon>
        <taxon>Actinomycetota</taxon>
        <taxon>Actinomycetes</taxon>
        <taxon>Jiangellales</taxon>
        <taxon>Jiangellaceae</taxon>
        <taxon>Phytoactinopolyspora</taxon>
    </lineage>
</organism>
<protein>
    <submittedName>
        <fullName evidence="2">NADPH-dependent oxidoreductase</fullName>
    </submittedName>
</protein>
<dbReference type="InterPro" id="IPR005025">
    <property type="entry name" value="FMN_Rdtase-like_dom"/>
</dbReference>
<reference evidence="2 3" key="1">
    <citation type="submission" date="2019-11" db="EMBL/GenBank/DDBJ databases">
        <authorList>
            <person name="Li X.-J."/>
            <person name="Feng X.-M."/>
        </authorList>
    </citation>
    <scope>NUCLEOTIDE SEQUENCE [LARGE SCALE GENOMIC DNA]</scope>
    <source>
        <strain evidence="2 3">XMNu-373</strain>
    </source>
</reference>
<keyword evidence="3" id="KW-1185">Reference proteome</keyword>
<dbReference type="PANTHER" id="PTHR30543">
    <property type="entry name" value="CHROMATE REDUCTASE"/>
    <property type="match status" value="1"/>
</dbReference>
<dbReference type="EMBL" id="WLZY01000004">
    <property type="protein sequence ID" value="NDL58058.1"/>
    <property type="molecule type" value="Genomic_DNA"/>
</dbReference>
<accession>A0A7K3M6L3</accession>
<dbReference type="RefSeq" id="WP_162450749.1">
    <property type="nucleotide sequence ID" value="NZ_WLZY01000004.1"/>
</dbReference>
<dbReference type="SUPFAM" id="SSF52218">
    <property type="entry name" value="Flavoproteins"/>
    <property type="match status" value="1"/>
</dbReference>
<dbReference type="PANTHER" id="PTHR30543:SF21">
    <property type="entry name" value="NAD(P)H-DEPENDENT FMN REDUCTASE LOT6"/>
    <property type="match status" value="1"/>
</dbReference>
<dbReference type="InterPro" id="IPR050712">
    <property type="entry name" value="NAD(P)H-dep_reductase"/>
</dbReference>
<sequence>MDRIVNSRASADAPLRTAVIVGSTREGRGGAAIAQWFAECSRQEAALELDVIDLAEFSFPQRYPRRATPAMLDFSKRVDRADAFVVVTPEYNHGYPASLKQAIDYCCDEWFAKPVGFVAYGTAAQGLRAVEQLRQVFNALHTVTIADVVSFNRFDGSLGDDGRPRDTEAAGIAVRRMLAQLTWWARALRAARAELPFAA</sequence>
<proteinExistence type="predicted"/>
<dbReference type="GO" id="GO:0010181">
    <property type="term" value="F:FMN binding"/>
    <property type="evidence" value="ECO:0007669"/>
    <property type="project" value="TreeGrafter"/>
</dbReference>
<comment type="caution">
    <text evidence="2">The sequence shown here is derived from an EMBL/GenBank/DDBJ whole genome shotgun (WGS) entry which is preliminary data.</text>
</comment>
<evidence type="ECO:0000313" key="2">
    <source>
        <dbReference type="EMBL" id="NDL58058.1"/>
    </source>
</evidence>
<name>A0A7K3M6L3_9ACTN</name>